<dbReference type="AlphaFoldDB" id="A0A067TG56"/>
<keyword evidence="2" id="KW-1185">Reference proteome</keyword>
<accession>A0A067TG56</accession>
<organism evidence="1 2">
    <name type="scientific">Galerina marginata (strain CBS 339.88)</name>
    <dbReference type="NCBI Taxonomy" id="685588"/>
    <lineage>
        <taxon>Eukaryota</taxon>
        <taxon>Fungi</taxon>
        <taxon>Dikarya</taxon>
        <taxon>Basidiomycota</taxon>
        <taxon>Agaricomycotina</taxon>
        <taxon>Agaricomycetes</taxon>
        <taxon>Agaricomycetidae</taxon>
        <taxon>Agaricales</taxon>
        <taxon>Agaricineae</taxon>
        <taxon>Strophariaceae</taxon>
        <taxon>Galerina</taxon>
    </lineage>
</organism>
<protein>
    <submittedName>
        <fullName evidence="1">Uncharacterized protein</fullName>
    </submittedName>
</protein>
<proteinExistence type="predicted"/>
<reference evidence="2" key="1">
    <citation type="journal article" date="2014" name="Proc. Natl. Acad. Sci. U.S.A.">
        <title>Extensive sampling of basidiomycete genomes demonstrates inadequacy of the white-rot/brown-rot paradigm for wood decay fungi.</title>
        <authorList>
            <person name="Riley R."/>
            <person name="Salamov A.A."/>
            <person name="Brown D.W."/>
            <person name="Nagy L.G."/>
            <person name="Floudas D."/>
            <person name="Held B.W."/>
            <person name="Levasseur A."/>
            <person name="Lombard V."/>
            <person name="Morin E."/>
            <person name="Otillar R."/>
            <person name="Lindquist E.A."/>
            <person name="Sun H."/>
            <person name="LaButti K.M."/>
            <person name="Schmutz J."/>
            <person name="Jabbour D."/>
            <person name="Luo H."/>
            <person name="Baker S.E."/>
            <person name="Pisabarro A.G."/>
            <person name="Walton J.D."/>
            <person name="Blanchette R.A."/>
            <person name="Henrissat B."/>
            <person name="Martin F."/>
            <person name="Cullen D."/>
            <person name="Hibbett D.S."/>
            <person name="Grigoriev I.V."/>
        </authorList>
    </citation>
    <scope>NUCLEOTIDE SEQUENCE [LARGE SCALE GENOMIC DNA]</scope>
    <source>
        <strain evidence="2">CBS 339.88</strain>
    </source>
</reference>
<evidence type="ECO:0000313" key="2">
    <source>
        <dbReference type="Proteomes" id="UP000027222"/>
    </source>
</evidence>
<name>A0A067TG56_GALM3</name>
<dbReference type="EMBL" id="KL142374">
    <property type="protein sequence ID" value="KDR78884.1"/>
    <property type="molecule type" value="Genomic_DNA"/>
</dbReference>
<dbReference type="HOGENOM" id="CLU_1970737_0_0_1"/>
<sequence>MKLNCTTTHPSPCLFSTTTSRKFLVMSYCSPAVTMCTRLLSELTTRIRMPTDDPFGRDLQNLPWSISTCTPSYNQTTIFSTTILDALEISSTFEISHSLPPSADPLRSRQWPWVAVIFNDPGSREDG</sequence>
<evidence type="ECO:0000313" key="1">
    <source>
        <dbReference type="EMBL" id="KDR78884.1"/>
    </source>
</evidence>
<dbReference type="Proteomes" id="UP000027222">
    <property type="component" value="Unassembled WGS sequence"/>
</dbReference>
<gene>
    <name evidence="1" type="ORF">GALMADRAFT_1276626</name>
</gene>